<dbReference type="RefSeq" id="WP_166693350.1">
    <property type="nucleotide sequence ID" value="NZ_WAEL01000008.1"/>
</dbReference>
<dbReference type="PANTHER" id="PTHR40630">
    <property type="entry name" value="POSSIBLE DNA-BINDING PROTEIN"/>
    <property type="match status" value="1"/>
</dbReference>
<dbReference type="PANTHER" id="PTHR40630:SF1">
    <property type="entry name" value="DNA-BINDING PROTEIN"/>
    <property type="match status" value="1"/>
</dbReference>
<dbReference type="Pfam" id="PF11338">
    <property type="entry name" value="DUF3140"/>
    <property type="match status" value="1"/>
</dbReference>
<proteinExistence type="predicted"/>
<evidence type="ECO:0000256" key="1">
    <source>
        <dbReference type="SAM" id="MobiDB-lite"/>
    </source>
</evidence>
<comment type="caution">
    <text evidence="2">The sequence shown here is derived from an EMBL/GenBank/DDBJ whole genome shotgun (WGS) entry which is preliminary data.</text>
</comment>
<feature type="region of interest" description="Disordered" evidence="1">
    <location>
        <begin position="32"/>
        <end position="53"/>
    </location>
</feature>
<sequence length="113" mass="12717">MATHTDSDKQSIHADFDDVVNMSASELTKWLDTDESKKVGQKKDGDDESIGHESGKKIKTILGKKKADLTDDDYAHMQKVVSYVRRHSAQKPAEVDGSNWLYSLKNWGHDPTK</sequence>
<accession>A0ABX0QP35</accession>
<dbReference type="InterPro" id="IPR021487">
    <property type="entry name" value="DUF3140"/>
</dbReference>
<organism evidence="2 3">
    <name type="scientific">Fibrivirga algicola</name>
    <dbReference type="NCBI Taxonomy" id="2950420"/>
    <lineage>
        <taxon>Bacteria</taxon>
        <taxon>Pseudomonadati</taxon>
        <taxon>Bacteroidota</taxon>
        <taxon>Cytophagia</taxon>
        <taxon>Cytophagales</taxon>
        <taxon>Spirosomataceae</taxon>
        <taxon>Fibrivirga</taxon>
    </lineage>
</organism>
<protein>
    <submittedName>
        <fullName evidence="2">DUF3140 domain-containing protein</fullName>
    </submittedName>
</protein>
<dbReference type="EMBL" id="WAEL01000008">
    <property type="protein sequence ID" value="NID12538.1"/>
    <property type="molecule type" value="Genomic_DNA"/>
</dbReference>
<reference evidence="3" key="2">
    <citation type="submission" date="2023-07" db="EMBL/GenBank/DDBJ databases">
        <authorList>
            <person name="Jung D.-H."/>
        </authorList>
    </citation>
    <scope>NUCLEOTIDE SEQUENCE [LARGE SCALE GENOMIC DNA]</scope>
    <source>
        <strain evidence="3">JA-25</strain>
    </source>
</reference>
<evidence type="ECO:0000313" key="2">
    <source>
        <dbReference type="EMBL" id="NID12538.1"/>
    </source>
</evidence>
<evidence type="ECO:0000313" key="3">
    <source>
        <dbReference type="Proteomes" id="UP000606008"/>
    </source>
</evidence>
<reference evidence="3" key="1">
    <citation type="submission" date="2019-09" db="EMBL/GenBank/DDBJ databases">
        <authorList>
            <person name="Jung D.-H."/>
        </authorList>
    </citation>
    <scope>NUCLEOTIDE SEQUENCE [LARGE SCALE GENOMIC DNA]</scope>
    <source>
        <strain evidence="3">JA-25</strain>
    </source>
</reference>
<name>A0ABX0QP35_9BACT</name>
<keyword evidence="3" id="KW-1185">Reference proteome</keyword>
<dbReference type="Proteomes" id="UP000606008">
    <property type="component" value="Unassembled WGS sequence"/>
</dbReference>
<gene>
    <name evidence="2" type="ORF">F7231_20375</name>
</gene>